<dbReference type="AlphaFoldDB" id="A0AAW1MXS9"/>
<evidence type="ECO:0000313" key="1">
    <source>
        <dbReference type="EMBL" id="KAK9751320.1"/>
    </source>
</evidence>
<gene>
    <name evidence="1" type="ORF">QE152_g5133</name>
</gene>
<name>A0AAW1MXS9_POPJA</name>
<proteinExistence type="predicted"/>
<keyword evidence="2" id="KW-1185">Reference proteome</keyword>
<accession>A0AAW1MXS9</accession>
<comment type="caution">
    <text evidence="1">The sequence shown here is derived from an EMBL/GenBank/DDBJ whole genome shotgun (WGS) entry which is preliminary data.</text>
</comment>
<organism evidence="1 2">
    <name type="scientific">Popillia japonica</name>
    <name type="common">Japanese beetle</name>
    <dbReference type="NCBI Taxonomy" id="7064"/>
    <lineage>
        <taxon>Eukaryota</taxon>
        <taxon>Metazoa</taxon>
        <taxon>Ecdysozoa</taxon>
        <taxon>Arthropoda</taxon>
        <taxon>Hexapoda</taxon>
        <taxon>Insecta</taxon>
        <taxon>Pterygota</taxon>
        <taxon>Neoptera</taxon>
        <taxon>Endopterygota</taxon>
        <taxon>Coleoptera</taxon>
        <taxon>Polyphaga</taxon>
        <taxon>Scarabaeiformia</taxon>
        <taxon>Scarabaeidae</taxon>
        <taxon>Rutelinae</taxon>
        <taxon>Popillia</taxon>
    </lineage>
</organism>
<reference evidence="1 2" key="1">
    <citation type="journal article" date="2024" name="BMC Genomics">
        <title>De novo assembly and annotation of Popillia japonica's genome with initial clues to its potential as an invasive pest.</title>
        <authorList>
            <person name="Cucini C."/>
            <person name="Boschi S."/>
            <person name="Funari R."/>
            <person name="Cardaioli E."/>
            <person name="Iannotti N."/>
            <person name="Marturano G."/>
            <person name="Paoli F."/>
            <person name="Bruttini M."/>
            <person name="Carapelli A."/>
            <person name="Frati F."/>
            <person name="Nardi F."/>
        </authorList>
    </citation>
    <scope>NUCLEOTIDE SEQUENCE [LARGE SCALE GENOMIC DNA]</scope>
    <source>
        <strain evidence="1">DMR45628</strain>
    </source>
</reference>
<dbReference type="Proteomes" id="UP001458880">
    <property type="component" value="Unassembled WGS sequence"/>
</dbReference>
<protein>
    <submittedName>
        <fullName evidence="1">Uncharacterized protein</fullName>
    </submittedName>
</protein>
<evidence type="ECO:0000313" key="2">
    <source>
        <dbReference type="Proteomes" id="UP001458880"/>
    </source>
</evidence>
<sequence length="234" mass="27263">METDDAALKINVGSIENRNDILSDAGMKYQYADSKVRFGIFSNSDICKRTKLSLDGIKHEFSSSQLDESDHITDILLPCKEFEEHACISAWNDIILTQDVTIINNSEHDIEIERNLLGYLTQRLNSLTQRLNSLLGININRKTLKEENLRKEFTEKFEIYFNNYNYRYYVSLPQELDSLLIEFWKIGVLPIILKSEEGNNFEKYIHSGRKYILITNSSNFKIRRTTSTQEENIS</sequence>
<dbReference type="EMBL" id="JASPKY010000029">
    <property type="protein sequence ID" value="KAK9751320.1"/>
    <property type="molecule type" value="Genomic_DNA"/>
</dbReference>